<keyword evidence="1" id="KW-0472">Membrane</keyword>
<comment type="caution">
    <text evidence="3">The sequence shown here is derived from an EMBL/GenBank/DDBJ whole genome shotgun (WGS) entry which is preliminary data.</text>
</comment>
<keyword evidence="3" id="KW-0489">Methyltransferase</keyword>
<keyword evidence="3" id="KW-0808">Transferase</keyword>
<keyword evidence="1" id="KW-1133">Transmembrane helix</keyword>
<feature type="domain" description="Methyltransferase type 11" evidence="2">
    <location>
        <begin position="95"/>
        <end position="201"/>
    </location>
</feature>
<keyword evidence="1" id="KW-0812">Transmembrane</keyword>
<dbReference type="CDD" id="cd02440">
    <property type="entry name" value="AdoMet_MTases"/>
    <property type="match status" value="1"/>
</dbReference>
<dbReference type="Gene3D" id="3.40.50.150">
    <property type="entry name" value="Vaccinia Virus protein VP39"/>
    <property type="match status" value="1"/>
</dbReference>
<evidence type="ECO:0000256" key="1">
    <source>
        <dbReference type="SAM" id="Phobius"/>
    </source>
</evidence>
<name>A0A9D1CWK3_9FIRM</name>
<evidence type="ECO:0000313" key="4">
    <source>
        <dbReference type="Proteomes" id="UP000824260"/>
    </source>
</evidence>
<feature type="transmembrane region" description="Helical" evidence="1">
    <location>
        <begin position="38"/>
        <end position="58"/>
    </location>
</feature>
<gene>
    <name evidence="3" type="ORF">IAA52_08690</name>
</gene>
<dbReference type="GO" id="GO:0008757">
    <property type="term" value="F:S-adenosylmethionine-dependent methyltransferase activity"/>
    <property type="evidence" value="ECO:0007669"/>
    <property type="project" value="InterPro"/>
</dbReference>
<feature type="transmembrane region" description="Helical" evidence="1">
    <location>
        <begin position="12"/>
        <end position="32"/>
    </location>
</feature>
<proteinExistence type="predicted"/>
<dbReference type="InterPro" id="IPR029063">
    <property type="entry name" value="SAM-dependent_MTases_sf"/>
</dbReference>
<reference evidence="3" key="1">
    <citation type="submission" date="2020-10" db="EMBL/GenBank/DDBJ databases">
        <authorList>
            <person name="Gilroy R."/>
        </authorList>
    </citation>
    <scope>NUCLEOTIDE SEQUENCE</scope>
    <source>
        <strain evidence="3">ChiSjej6B24-2974</strain>
    </source>
</reference>
<reference evidence="3" key="2">
    <citation type="journal article" date="2021" name="PeerJ">
        <title>Extensive microbial diversity within the chicken gut microbiome revealed by metagenomics and culture.</title>
        <authorList>
            <person name="Gilroy R."/>
            <person name="Ravi A."/>
            <person name="Getino M."/>
            <person name="Pursley I."/>
            <person name="Horton D.L."/>
            <person name="Alikhan N.F."/>
            <person name="Baker D."/>
            <person name="Gharbi K."/>
            <person name="Hall N."/>
            <person name="Watson M."/>
            <person name="Adriaenssens E.M."/>
            <person name="Foster-Nyarko E."/>
            <person name="Jarju S."/>
            <person name="Secka A."/>
            <person name="Antonio M."/>
            <person name="Oren A."/>
            <person name="Chaudhuri R.R."/>
            <person name="La Ragione R."/>
            <person name="Hildebrand F."/>
            <person name="Pallen M.J."/>
        </authorList>
    </citation>
    <scope>NUCLEOTIDE SEQUENCE</scope>
    <source>
        <strain evidence="3">ChiSjej6B24-2974</strain>
    </source>
</reference>
<dbReference type="SUPFAM" id="SSF53335">
    <property type="entry name" value="S-adenosyl-L-methionine-dependent methyltransferases"/>
    <property type="match status" value="1"/>
</dbReference>
<dbReference type="GO" id="GO:0032259">
    <property type="term" value="P:methylation"/>
    <property type="evidence" value="ECO:0007669"/>
    <property type="project" value="UniProtKB-KW"/>
</dbReference>
<dbReference type="InterPro" id="IPR013216">
    <property type="entry name" value="Methyltransf_11"/>
</dbReference>
<dbReference type="EMBL" id="DVFZ01000086">
    <property type="protein sequence ID" value="HIQ83167.1"/>
    <property type="molecule type" value="Genomic_DNA"/>
</dbReference>
<sequence>MEKPRYKNWIPVKLVAAVLIAALLLLLVARLMVERSGALGLVLMLLAFAALFLGLYLLRARTALDYEGGGVQGKVLDGVLRHLAKTGWNGRGKALDIGCGSGAMSVKLAKAYPHALVTGLDFWGKGWDYSQKLCEDNARAEGVSARVSFRQGDAAKMPFVDGVFDAAVSNFVFHEVRSQPDKYALILEALRVLRPGGAFAFQDVFFERRVYGDIEAFVAALKPHVSEIHFVDTRKPDYAPGFLNTRMVLGNMGLIWGRK</sequence>
<evidence type="ECO:0000313" key="3">
    <source>
        <dbReference type="EMBL" id="HIQ83167.1"/>
    </source>
</evidence>
<dbReference type="Proteomes" id="UP000824260">
    <property type="component" value="Unassembled WGS sequence"/>
</dbReference>
<dbReference type="Pfam" id="PF08241">
    <property type="entry name" value="Methyltransf_11"/>
    <property type="match status" value="1"/>
</dbReference>
<accession>A0A9D1CWK3</accession>
<dbReference type="AlphaFoldDB" id="A0A9D1CWK3"/>
<organism evidence="3 4">
    <name type="scientific">Candidatus Pullichristensenella stercorigallinarum</name>
    <dbReference type="NCBI Taxonomy" id="2840909"/>
    <lineage>
        <taxon>Bacteria</taxon>
        <taxon>Bacillati</taxon>
        <taxon>Bacillota</taxon>
        <taxon>Clostridia</taxon>
        <taxon>Candidatus Pullichristensenella</taxon>
    </lineage>
</organism>
<dbReference type="PANTHER" id="PTHR43591">
    <property type="entry name" value="METHYLTRANSFERASE"/>
    <property type="match status" value="1"/>
</dbReference>
<protein>
    <submittedName>
        <fullName evidence="3">Class I SAM-dependent methyltransferase</fullName>
    </submittedName>
</protein>
<evidence type="ECO:0000259" key="2">
    <source>
        <dbReference type="Pfam" id="PF08241"/>
    </source>
</evidence>